<proteinExistence type="predicted"/>
<keyword evidence="1" id="KW-0732">Signal</keyword>
<evidence type="ECO:0000313" key="2">
    <source>
        <dbReference type="EMBL" id="TLM93102.1"/>
    </source>
</evidence>
<feature type="chain" id="PRO_5024329598" description="YjbH domain-containing protein" evidence="1">
    <location>
        <begin position="23"/>
        <end position="247"/>
    </location>
</feature>
<organism evidence="2 3">
    <name type="scientific">Hymenobacter jeollabukensis</name>
    <dbReference type="NCBI Taxonomy" id="2025313"/>
    <lineage>
        <taxon>Bacteria</taxon>
        <taxon>Pseudomonadati</taxon>
        <taxon>Bacteroidota</taxon>
        <taxon>Cytophagia</taxon>
        <taxon>Cytophagales</taxon>
        <taxon>Hymenobacteraceae</taxon>
        <taxon>Hymenobacter</taxon>
    </lineage>
</organism>
<protein>
    <recommendedName>
        <fullName evidence="4">YjbH domain-containing protein</fullName>
    </recommendedName>
</protein>
<name>A0A5R8WRQ5_9BACT</name>
<evidence type="ECO:0000313" key="3">
    <source>
        <dbReference type="Proteomes" id="UP000305517"/>
    </source>
</evidence>
<dbReference type="PROSITE" id="PS51257">
    <property type="entry name" value="PROKAR_LIPOPROTEIN"/>
    <property type="match status" value="1"/>
</dbReference>
<keyword evidence="3" id="KW-1185">Reference proteome</keyword>
<reference evidence="2 3" key="1">
    <citation type="submission" date="2019-05" db="EMBL/GenBank/DDBJ databases">
        <title>Hymenobacter edaphi sp. nov., isolated from abandoned arsenic-contaminated farmland soil.</title>
        <authorList>
            <person name="Nie L."/>
        </authorList>
    </citation>
    <scope>NUCLEOTIDE SEQUENCE [LARGE SCALE GENOMIC DNA]</scope>
    <source>
        <strain evidence="2 3">1-3-3-8</strain>
    </source>
</reference>
<dbReference type="Proteomes" id="UP000305517">
    <property type="component" value="Unassembled WGS sequence"/>
</dbReference>
<sequence length="247" mass="26799">MKSIRYGWAASLAALTSGCAVYAPLIPATPLLEHAGEVELQAGVHTPSAVTGSVSYSPLPHLLLTATGATNLNRGDTTYFRYRHAEVGAGYYTVLGSRTYLGLLGGYGRTHSSRGYLELGSGFLFFPARNPLHYEARYHRYFAQAYLASMGNEVVSWGGTLRATAVDFSRLTRNDEPVTQAARVYLEPSAFVRIGRSTSPWQGFTAMGWSVPLRTQRLGSDPTLSLHALLLSGGVVLRPKWLGQGNE</sequence>
<dbReference type="RefSeq" id="WP_138077623.1">
    <property type="nucleotide sequence ID" value="NZ_VAJM01000004.1"/>
</dbReference>
<accession>A0A5R8WRQ5</accession>
<gene>
    <name evidence="2" type="ORF">FDY95_10740</name>
</gene>
<evidence type="ECO:0000256" key="1">
    <source>
        <dbReference type="SAM" id="SignalP"/>
    </source>
</evidence>
<dbReference type="AlphaFoldDB" id="A0A5R8WRQ5"/>
<dbReference type="OrthoDB" id="873438at2"/>
<dbReference type="EMBL" id="VAJM01000004">
    <property type="protein sequence ID" value="TLM93102.1"/>
    <property type="molecule type" value="Genomic_DNA"/>
</dbReference>
<comment type="caution">
    <text evidence="2">The sequence shown here is derived from an EMBL/GenBank/DDBJ whole genome shotgun (WGS) entry which is preliminary data.</text>
</comment>
<evidence type="ECO:0008006" key="4">
    <source>
        <dbReference type="Google" id="ProtNLM"/>
    </source>
</evidence>
<feature type="signal peptide" evidence="1">
    <location>
        <begin position="1"/>
        <end position="22"/>
    </location>
</feature>